<dbReference type="InterPro" id="IPR001131">
    <property type="entry name" value="Peptidase_M24B_aminopep-P_CS"/>
</dbReference>
<dbReference type="InterPro" id="IPR000994">
    <property type="entry name" value="Pept_M24"/>
</dbReference>
<dbReference type="PANTHER" id="PTHR46112">
    <property type="entry name" value="AMINOPEPTIDASE"/>
    <property type="match status" value="1"/>
</dbReference>
<dbReference type="GO" id="GO:0004177">
    <property type="term" value="F:aminopeptidase activity"/>
    <property type="evidence" value="ECO:0007669"/>
    <property type="project" value="UniProtKB-KW"/>
</dbReference>
<dbReference type="InterPro" id="IPR000587">
    <property type="entry name" value="Creatinase_N"/>
</dbReference>
<reference evidence="8 9" key="1">
    <citation type="submission" date="2018-09" db="EMBL/GenBank/DDBJ databases">
        <title>Discovery and Ecogenomic Context for Candidatus Cryosericales, a Global Caldiserica Order Active in Thawing Permafrost.</title>
        <authorList>
            <person name="Martinez M.A."/>
            <person name="Woodcroft B.J."/>
            <person name="Ignacio Espinoza J.C."/>
            <person name="Zayed A."/>
            <person name="Singleton C.M."/>
            <person name="Boyd J."/>
            <person name="Li Y.-F."/>
            <person name="Purvine S."/>
            <person name="Maughan H."/>
            <person name="Hodgkins S.B."/>
            <person name="Anderson D."/>
            <person name="Sederholm M."/>
            <person name="Temperton B."/>
            <person name="Saleska S.R."/>
            <person name="Tyson G.W."/>
            <person name="Rich V.I."/>
        </authorList>
    </citation>
    <scope>NUCLEOTIDE SEQUENCE [LARGE SCALE GENOMIC DNA]</scope>
    <source>
        <strain evidence="8 9">SMC6</strain>
    </source>
</reference>
<evidence type="ECO:0000313" key="8">
    <source>
        <dbReference type="EMBL" id="RIE09242.1"/>
    </source>
</evidence>
<comment type="caution">
    <text evidence="8">The sequence shown here is derived from an EMBL/GenBank/DDBJ whole genome shotgun (WGS) entry which is preliminary data.</text>
</comment>
<keyword evidence="1" id="KW-0645">Protease</keyword>
<sequence length="363" mass="39522">MKNQYYQKRVVQFAEIMDKANIDAFLTMAASNQRYLTGFTGDECFLLIVAGEPHLIVDSRFTTQAHEDSPGLDVIEHSSSEGNQWVSAVASLLAKHHAHWVGFERERIPFAQLETIQAATAFATLAPTKNLVENMRMVKDATELESIQTAGHLADTAFRAMLAHFKAGMTENDVDAELEYQMHKAGALGTAFPTIVGSGPRGAISHAMPTSRVIQKGEPVVVDFGVQYQGYLSDCTRTIADGEPSKEIVDTYARLRVAQQVGVSMVRAGVSSRAVDTAVRAKLAEDSLGFGHGLGHSVGLEIHEDPRFSPYSDTTLAPGYVMTVEPGVYIANHFGMRIEDTVIVKENGCTPITDLGKDLVIVH</sequence>
<dbReference type="PANTHER" id="PTHR46112:SF3">
    <property type="entry name" value="AMINOPEPTIDASE YPDF"/>
    <property type="match status" value="1"/>
</dbReference>
<evidence type="ECO:0000259" key="6">
    <source>
        <dbReference type="Pfam" id="PF00557"/>
    </source>
</evidence>
<dbReference type="GO" id="GO:0006508">
    <property type="term" value="P:proteolysis"/>
    <property type="evidence" value="ECO:0007669"/>
    <property type="project" value="UniProtKB-KW"/>
</dbReference>
<evidence type="ECO:0000259" key="7">
    <source>
        <dbReference type="Pfam" id="PF01321"/>
    </source>
</evidence>
<dbReference type="InterPro" id="IPR029149">
    <property type="entry name" value="Creatin/AminoP/Spt16_N"/>
</dbReference>
<evidence type="ECO:0000313" key="9">
    <source>
        <dbReference type="Proteomes" id="UP000266260"/>
    </source>
</evidence>
<evidence type="ECO:0000256" key="3">
    <source>
        <dbReference type="ARBA" id="ARBA00022801"/>
    </source>
</evidence>
<evidence type="ECO:0000256" key="5">
    <source>
        <dbReference type="RuleBase" id="RU000590"/>
    </source>
</evidence>
<accession>A0A398D270</accession>
<proteinExistence type="inferred from homology"/>
<dbReference type="SUPFAM" id="SSF53092">
    <property type="entry name" value="Creatinase/prolidase N-terminal domain"/>
    <property type="match status" value="1"/>
</dbReference>
<feature type="domain" description="Peptidase M24" evidence="6">
    <location>
        <begin position="145"/>
        <end position="346"/>
    </location>
</feature>
<dbReference type="AlphaFoldDB" id="A0A398D270"/>
<name>A0A398D270_9BACT</name>
<keyword evidence="4" id="KW-0482">Metalloprotease</keyword>
<feature type="domain" description="Creatinase N-terminal" evidence="7">
    <location>
        <begin position="9"/>
        <end position="138"/>
    </location>
</feature>
<dbReference type="GO" id="GO:0046872">
    <property type="term" value="F:metal ion binding"/>
    <property type="evidence" value="ECO:0007669"/>
    <property type="project" value="UniProtKB-KW"/>
</dbReference>
<dbReference type="SUPFAM" id="SSF55920">
    <property type="entry name" value="Creatinase/aminopeptidase"/>
    <property type="match status" value="1"/>
</dbReference>
<keyword evidence="8" id="KW-0031">Aminopeptidase</keyword>
<dbReference type="Gene3D" id="3.40.350.10">
    <property type="entry name" value="Creatinase/prolidase N-terminal domain"/>
    <property type="match status" value="1"/>
</dbReference>
<keyword evidence="3" id="KW-0378">Hydrolase</keyword>
<protein>
    <submittedName>
        <fullName evidence="8">Aminopeptidase P family protein</fullName>
    </submittedName>
</protein>
<dbReference type="PROSITE" id="PS00491">
    <property type="entry name" value="PROLINE_PEPTIDASE"/>
    <property type="match status" value="1"/>
</dbReference>
<dbReference type="Pfam" id="PF01321">
    <property type="entry name" value="Creatinase_N"/>
    <property type="match status" value="1"/>
</dbReference>
<gene>
    <name evidence="8" type="ORF">SMC6_03115</name>
</gene>
<keyword evidence="9" id="KW-1185">Reference proteome</keyword>
<dbReference type="InterPro" id="IPR036005">
    <property type="entry name" value="Creatinase/aminopeptidase-like"/>
</dbReference>
<keyword evidence="2 5" id="KW-0479">Metal-binding</keyword>
<dbReference type="Pfam" id="PF00557">
    <property type="entry name" value="Peptidase_M24"/>
    <property type="match status" value="1"/>
</dbReference>
<dbReference type="RefSeq" id="WP_119175489.1">
    <property type="nucleotide sequence ID" value="NZ_QXIT01000056.1"/>
</dbReference>
<dbReference type="GO" id="GO:0008237">
    <property type="term" value="F:metallopeptidase activity"/>
    <property type="evidence" value="ECO:0007669"/>
    <property type="project" value="UniProtKB-KW"/>
</dbReference>
<evidence type="ECO:0000256" key="1">
    <source>
        <dbReference type="ARBA" id="ARBA00022670"/>
    </source>
</evidence>
<evidence type="ECO:0000256" key="2">
    <source>
        <dbReference type="ARBA" id="ARBA00022723"/>
    </source>
</evidence>
<comment type="similarity">
    <text evidence="5">Belongs to the peptidase M24B family.</text>
</comment>
<dbReference type="InterPro" id="IPR050659">
    <property type="entry name" value="Peptidase_M24B"/>
</dbReference>
<evidence type="ECO:0000256" key="4">
    <source>
        <dbReference type="ARBA" id="ARBA00023049"/>
    </source>
</evidence>
<organism evidence="8 9">
    <name type="scientific">Candidatus Cryosericum odellii</name>
    <dbReference type="NCBI Taxonomy" id="2290917"/>
    <lineage>
        <taxon>Bacteria</taxon>
        <taxon>Pseudomonadati</taxon>
        <taxon>Caldisericota/Cryosericota group</taxon>
        <taxon>Candidatus Cryosericota</taxon>
        <taxon>Candidatus Cryosericia</taxon>
        <taxon>Candidatus Cryosericales</taxon>
        <taxon>Candidatus Cryosericaceae</taxon>
        <taxon>Candidatus Cryosericum</taxon>
    </lineage>
</organism>
<dbReference type="EMBL" id="QXIT01000056">
    <property type="protein sequence ID" value="RIE09242.1"/>
    <property type="molecule type" value="Genomic_DNA"/>
</dbReference>
<dbReference type="Proteomes" id="UP000266260">
    <property type="component" value="Unassembled WGS sequence"/>
</dbReference>
<dbReference type="Gene3D" id="3.90.230.10">
    <property type="entry name" value="Creatinase/methionine aminopeptidase superfamily"/>
    <property type="match status" value="1"/>
</dbReference>